<dbReference type="EMBL" id="GGEC01026317">
    <property type="protein sequence ID" value="MBX06801.1"/>
    <property type="molecule type" value="Transcribed_RNA"/>
</dbReference>
<keyword evidence="1" id="KW-0812">Transmembrane</keyword>
<dbReference type="GO" id="GO:0004601">
    <property type="term" value="F:peroxidase activity"/>
    <property type="evidence" value="ECO:0007669"/>
    <property type="project" value="UniProtKB-KW"/>
</dbReference>
<dbReference type="AlphaFoldDB" id="A0A2P2KM53"/>
<keyword evidence="2" id="KW-0575">Peroxidase</keyword>
<name>A0A2P2KM53_RHIMU</name>
<evidence type="ECO:0000313" key="2">
    <source>
        <dbReference type="EMBL" id="MBX06803.1"/>
    </source>
</evidence>
<protein>
    <submittedName>
        <fullName evidence="2">Glutathione peroxidase</fullName>
    </submittedName>
</protein>
<proteinExistence type="predicted"/>
<dbReference type="EMBL" id="GGEC01026319">
    <property type="protein sequence ID" value="MBX06803.1"/>
    <property type="molecule type" value="Transcribed_RNA"/>
</dbReference>
<organism evidence="2">
    <name type="scientific">Rhizophora mucronata</name>
    <name type="common">Asiatic mangrove</name>
    <dbReference type="NCBI Taxonomy" id="61149"/>
    <lineage>
        <taxon>Eukaryota</taxon>
        <taxon>Viridiplantae</taxon>
        <taxon>Streptophyta</taxon>
        <taxon>Embryophyta</taxon>
        <taxon>Tracheophyta</taxon>
        <taxon>Spermatophyta</taxon>
        <taxon>Magnoliopsida</taxon>
        <taxon>eudicotyledons</taxon>
        <taxon>Gunneridae</taxon>
        <taxon>Pentapetalae</taxon>
        <taxon>rosids</taxon>
        <taxon>fabids</taxon>
        <taxon>Malpighiales</taxon>
        <taxon>Rhizophoraceae</taxon>
        <taxon>Rhizophora</taxon>
    </lineage>
</organism>
<keyword evidence="1" id="KW-0472">Membrane</keyword>
<keyword evidence="2" id="KW-0560">Oxidoreductase</keyword>
<feature type="transmembrane region" description="Helical" evidence="1">
    <location>
        <begin position="85"/>
        <end position="105"/>
    </location>
</feature>
<reference evidence="2" key="1">
    <citation type="submission" date="2018-02" db="EMBL/GenBank/DDBJ databases">
        <title>Rhizophora mucronata_Transcriptome.</title>
        <authorList>
            <person name="Meera S.P."/>
            <person name="Sreeshan A."/>
            <person name="Augustine A."/>
        </authorList>
    </citation>
    <scope>NUCLEOTIDE SEQUENCE</scope>
    <source>
        <tissue evidence="2">Leaf</tissue>
    </source>
</reference>
<keyword evidence="1" id="KW-1133">Transmembrane helix</keyword>
<evidence type="ECO:0000256" key="1">
    <source>
        <dbReference type="SAM" id="Phobius"/>
    </source>
</evidence>
<accession>A0A2P2KM53</accession>
<sequence length="120" mass="13848">MISNYVYGFLEYIRFSSFRINGGKDRSFHQKNYMYILDFLVLPTLLSENTDSGHVHCVSYSLICMCGRLIAAPLNSVQSFIFRKLILIIFKLSALAFSNVVLLFLQWPNAVKLQGIKRFI</sequence>